<sequence length="59" mass="6894">MKRFDLIIENISADYAAMIKRTEKFITCYCNHDKCENGRCRDESCLVGIDRSGKKNIEF</sequence>
<dbReference type="AlphaFoldDB" id="A0A0V1GVV0"/>
<dbReference type="Proteomes" id="UP000055024">
    <property type="component" value="Unassembled WGS sequence"/>
</dbReference>
<organism evidence="1 2">
    <name type="scientific">Trichinella zimbabwensis</name>
    <dbReference type="NCBI Taxonomy" id="268475"/>
    <lineage>
        <taxon>Eukaryota</taxon>
        <taxon>Metazoa</taxon>
        <taxon>Ecdysozoa</taxon>
        <taxon>Nematoda</taxon>
        <taxon>Enoplea</taxon>
        <taxon>Dorylaimia</taxon>
        <taxon>Trichinellida</taxon>
        <taxon>Trichinellidae</taxon>
        <taxon>Trichinella</taxon>
    </lineage>
</organism>
<protein>
    <submittedName>
        <fullName evidence="1">Uncharacterized protein</fullName>
    </submittedName>
</protein>
<evidence type="ECO:0000313" key="1">
    <source>
        <dbReference type="EMBL" id="KRZ02536.1"/>
    </source>
</evidence>
<keyword evidence="2" id="KW-1185">Reference proteome</keyword>
<accession>A0A0V1GVV0</accession>
<gene>
    <name evidence="1" type="ORF">T11_8610</name>
</gene>
<reference evidence="1 2" key="1">
    <citation type="submission" date="2015-01" db="EMBL/GenBank/DDBJ databases">
        <title>Evolution of Trichinella species and genotypes.</title>
        <authorList>
            <person name="Korhonen P.K."/>
            <person name="Edoardo P."/>
            <person name="Giuseppe L.R."/>
            <person name="Gasser R.B."/>
        </authorList>
    </citation>
    <scope>NUCLEOTIDE SEQUENCE [LARGE SCALE GENOMIC DNA]</scope>
    <source>
        <strain evidence="1">ISS1029</strain>
    </source>
</reference>
<name>A0A0V1GVV0_9BILA</name>
<evidence type="ECO:0000313" key="2">
    <source>
        <dbReference type="Proteomes" id="UP000055024"/>
    </source>
</evidence>
<comment type="caution">
    <text evidence="1">The sequence shown here is derived from an EMBL/GenBank/DDBJ whole genome shotgun (WGS) entry which is preliminary data.</text>
</comment>
<dbReference type="EMBL" id="JYDP01000225">
    <property type="protein sequence ID" value="KRZ02536.1"/>
    <property type="molecule type" value="Genomic_DNA"/>
</dbReference>
<proteinExistence type="predicted"/>